<name>F3YB38_MELPT</name>
<keyword evidence="5" id="KW-1185">Reference proteome</keyword>
<keyword evidence="2 4" id="KW-0012">Acyltransferase</keyword>
<evidence type="ECO:0000259" key="3">
    <source>
        <dbReference type="PROSITE" id="PS51186"/>
    </source>
</evidence>
<evidence type="ECO:0000313" key="4">
    <source>
        <dbReference type="EMBL" id="BAK21716.1"/>
    </source>
</evidence>
<dbReference type="InterPro" id="IPR000182">
    <property type="entry name" value="GNAT_dom"/>
</dbReference>
<reference evidence="4 5" key="1">
    <citation type="journal article" date="2011" name="J. Bacteriol.">
        <title>Complete genome sequence of Melissococcus plutonius ATCC 35311.</title>
        <authorList>
            <person name="Okumura K."/>
            <person name="Arai R."/>
            <person name="Okura M."/>
            <person name="Kirikae T."/>
            <person name="Takamatsu D."/>
            <person name="Osaki M."/>
            <person name="Miyoshi-Akiyama T."/>
        </authorList>
    </citation>
    <scope>NUCLEOTIDE SEQUENCE [LARGE SCALE GENOMIC DNA]</scope>
    <source>
        <strain evidence="5">ATCC 35311 / CIP 104052 / LMG 20360 / NCIMB 702443</strain>
    </source>
</reference>
<dbReference type="KEGG" id="mps:MPTP_1268"/>
<sequence length="172" mass="20434">MWKKFNWLSNLSLFFTDQPFCIKDWVIIQDKKYFIHEITIKDIKVLLDIEREVYNGELPWTNSMFLSELHTLSPHLYLLISYKQEAVGFIGCRLAKKDLHVTNIAVKPAYQGRGIARYLIEEIKRYAYFHKCKTLSLEVRISNHSAQCLYRKTGFIPKSIKQGYYVEKMKML</sequence>
<dbReference type="PROSITE" id="PS51186">
    <property type="entry name" value="GNAT"/>
    <property type="match status" value="1"/>
</dbReference>
<dbReference type="InterPro" id="IPR006464">
    <property type="entry name" value="AcTrfase_RimI/Ard1"/>
</dbReference>
<organism evidence="4 5">
    <name type="scientific">Melissococcus plutonius (strain ATCC 35311 / DSM 29964 / CIP 104052 / LMG 20360 / NCIMB 702443)</name>
    <dbReference type="NCBI Taxonomy" id="940190"/>
    <lineage>
        <taxon>Bacteria</taxon>
        <taxon>Bacillati</taxon>
        <taxon>Bacillota</taxon>
        <taxon>Bacilli</taxon>
        <taxon>Lactobacillales</taxon>
        <taxon>Enterococcaceae</taxon>
        <taxon>Melissococcus</taxon>
    </lineage>
</organism>
<dbReference type="STRING" id="940190.MPTP_1268"/>
<proteinExistence type="predicted"/>
<evidence type="ECO:0000256" key="1">
    <source>
        <dbReference type="ARBA" id="ARBA00022679"/>
    </source>
</evidence>
<dbReference type="HOGENOM" id="CLU_013985_23_3_9"/>
<dbReference type="InterPro" id="IPR016181">
    <property type="entry name" value="Acyl_CoA_acyltransferase"/>
</dbReference>
<dbReference type="EMBL" id="AP012200">
    <property type="protein sequence ID" value="BAK21716.1"/>
    <property type="molecule type" value="Genomic_DNA"/>
</dbReference>
<dbReference type="NCBIfam" id="TIGR01575">
    <property type="entry name" value="rimI"/>
    <property type="match status" value="1"/>
</dbReference>
<dbReference type="EC" id="2.3.1.-" evidence="4"/>
<feature type="domain" description="N-acetyltransferase" evidence="3">
    <location>
        <begin position="33"/>
        <end position="172"/>
    </location>
</feature>
<dbReference type="AlphaFoldDB" id="F3YB38"/>
<dbReference type="InterPro" id="IPR051556">
    <property type="entry name" value="N-term/lysine_N-AcTrnsfr"/>
</dbReference>
<gene>
    <name evidence="4" type="ordered locus">MPTP_1268</name>
</gene>
<reference key="2">
    <citation type="submission" date="2011-04" db="EMBL/GenBank/DDBJ databases">
        <title>Whole genome sequence of Melissococcus plutonius ATCC 35311.</title>
        <authorList>
            <person name="Okumura K."/>
            <person name="Arai R."/>
            <person name="Osaki M."/>
            <person name="Okura M."/>
            <person name="Kirikae T."/>
            <person name="Takamatsu D."/>
            <person name="Akiyama T."/>
        </authorList>
    </citation>
    <scope>NUCLEOTIDE SEQUENCE</scope>
    <source>
        <strain>ATCC 35311</strain>
    </source>
</reference>
<dbReference type="Pfam" id="PF00583">
    <property type="entry name" value="Acetyltransf_1"/>
    <property type="match status" value="1"/>
</dbReference>
<accession>F3YB38</accession>
<dbReference type="Gene3D" id="3.40.630.30">
    <property type="match status" value="1"/>
</dbReference>
<protein>
    <submittedName>
        <fullName evidence="4">Ribosomal-protein-S18p-alanine acetyltransferase</fullName>
        <ecNumber evidence="4">2.3.1.-</ecNumber>
    </submittedName>
</protein>
<keyword evidence="1 4" id="KW-0808">Transferase</keyword>
<dbReference type="PANTHER" id="PTHR42919">
    <property type="entry name" value="N-ALPHA-ACETYLTRANSFERASE"/>
    <property type="match status" value="1"/>
</dbReference>
<dbReference type="Proteomes" id="UP000008456">
    <property type="component" value="Chromosome"/>
</dbReference>
<evidence type="ECO:0000256" key="2">
    <source>
        <dbReference type="ARBA" id="ARBA00023315"/>
    </source>
</evidence>
<dbReference type="CDD" id="cd04301">
    <property type="entry name" value="NAT_SF"/>
    <property type="match status" value="1"/>
</dbReference>
<evidence type="ECO:0000313" key="5">
    <source>
        <dbReference type="Proteomes" id="UP000008456"/>
    </source>
</evidence>
<dbReference type="GO" id="GO:0008080">
    <property type="term" value="F:N-acetyltransferase activity"/>
    <property type="evidence" value="ECO:0007669"/>
    <property type="project" value="InterPro"/>
</dbReference>
<dbReference type="SUPFAM" id="SSF55729">
    <property type="entry name" value="Acyl-CoA N-acyltransferases (Nat)"/>
    <property type="match status" value="1"/>
</dbReference>
<dbReference type="PANTHER" id="PTHR42919:SF8">
    <property type="entry name" value="N-ALPHA-ACETYLTRANSFERASE 50"/>
    <property type="match status" value="1"/>
</dbReference>